<dbReference type="Proteomes" id="UP000199682">
    <property type="component" value="Unassembled WGS sequence"/>
</dbReference>
<organism evidence="2 3">
    <name type="scientific">Lentzea albidocapillata subsp. violacea</name>
    <dbReference type="NCBI Taxonomy" id="128104"/>
    <lineage>
        <taxon>Bacteria</taxon>
        <taxon>Bacillati</taxon>
        <taxon>Actinomycetota</taxon>
        <taxon>Actinomycetes</taxon>
        <taxon>Pseudonocardiales</taxon>
        <taxon>Pseudonocardiaceae</taxon>
        <taxon>Lentzea</taxon>
    </lineage>
</organism>
<proteinExistence type="predicted"/>
<dbReference type="InterPro" id="IPR009959">
    <property type="entry name" value="Cyclase_SnoaL-like"/>
</dbReference>
<protein>
    <recommendedName>
        <fullName evidence="1">SnoaL-like domain-containing protein</fullName>
    </recommendedName>
</protein>
<evidence type="ECO:0000259" key="1">
    <source>
        <dbReference type="Pfam" id="PF12680"/>
    </source>
</evidence>
<dbReference type="PANTHER" id="PTHR38436:SF1">
    <property type="entry name" value="ESTER CYCLASE"/>
    <property type="match status" value="1"/>
</dbReference>
<dbReference type="Pfam" id="PF12680">
    <property type="entry name" value="SnoaL_2"/>
    <property type="match status" value="1"/>
</dbReference>
<dbReference type="InterPro" id="IPR032710">
    <property type="entry name" value="NTF2-like_dom_sf"/>
</dbReference>
<dbReference type="AlphaFoldDB" id="A0A1G8TVK9"/>
<dbReference type="PANTHER" id="PTHR38436">
    <property type="entry name" value="POLYKETIDE CYCLASE SNOAL-LIKE DOMAIN"/>
    <property type="match status" value="1"/>
</dbReference>
<dbReference type="InterPro" id="IPR037401">
    <property type="entry name" value="SnoaL-like"/>
</dbReference>
<gene>
    <name evidence="2" type="ORF">SAMN04488074_102102</name>
</gene>
<dbReference type="Gene3D" id="3.10.450.50">
    <property type="match status" value="1"/>
</dbReference>
<evidence type="ECO:0000313" key="2">
    <source>
        <dbReference type="EMBL" id="SDJ45541.1"/>
    </source>
</evidence>
<reference evidence="3" key="1">
    <citation type="submission" date="2016-10" db="EMBL/GenBank/DDBJ databases">
        <authorList>
            <person name="Varghese N."/>
            <person name="Submissions S."/>
        </authorList>
    </citation>
    <scope>NUCLEOTIDE SEQUENCE [LARGE SCALE GENOMIC DNA]</scope>
    <source>
        <strain evidence="3">DSM 44796</strain>
    </source>
</reference>
<sequence>MTTPQANAHLARTMYRHFTENDVEGVVRLLADDYELTDMATGESIRGHDGFRDWMRRSRAGLPDAVAEVMALHQDGDVVVAEVRNHGTHTGTLTMPDGTVYPATGRRLDVRGCEVLRFRAGRIVSCTVYYDALSMAHQLGI</sequence>
<feature type="domain" description="SnoaL-like" evidence="1">
    <location>
        <begin position="12"/>
        <end position="125"/>
    </location>
</feature>
<dbReference type="EMBL" id="FNET01000002">
    <property type="protein sequence ID" value="SDJ45541.1"/>
    <property type="molecule type" value="Genomic_DNA"/>
</dbReference>
<dbReference type="SUPFAM" id="SSF54427">
    <property type="entry name" value="NTF2-like"/>
    <property type="match status" value="1"/>
</dbReference>
<dbReference type="RefSeq" id="WP_176929493.1">
    <property type="nucleotide sequence ID" value="NZ_FNET01000002.1"/>
</dbReference>
<evidence type="ECO:0000313" key="3">
    <source>
        <dbReference type="Proteomes" id="UP000199682"/>
    </source>
</evidence>
<accession>A0A1G8TVK9</accession>
<name>A0A1G8TVK9_9PSEU</name>
<dbReference type="GO" id="GO:0030638">
    <property type="term" value="P:polyketide metabolic process"/>
    <property type="evidence" value="ECO:0007669"/>
    <property type="project" value="InterPro"/>
</dbReference>